<evidence type="ECO:0000256" key="2">
    <source>
        <dbReference type="ARBA" id="ARBA00022679"/>
    </source>
</evidence>
<keyword evidence="11" id="KW-1185">Reference proteome</keyword>
<evidence type="ECO:0000256" key="1">
    <source>
        <dbReference type="ARBA" id="ARBA00007265"/>
    </source>
</evidence>
<dbReference type="PANTHER" id="PTHR13734:SF5">
    <property type="entry name" value="CCA TRNA NUCLEOTIDYLTRANSFERASE, MITOCHONDRIAL"/>
    <property type="match status" value="1"/>
</dbReference>
<reference evidence="11" key="1">
    <citation type="journal article" date="2015" name="PLoS Genet.">
        <title>The dynamic genome and transcriptome of the human fungal pathogen Blastomyces and close relative Emmonsia.</title>
        <authorList>
            <person name="Munoz J.F."/>
            <person name="Gauthier G.M."/>
            <person name="Desjardins C.A."/>
            <person name="Gallo J.E."/>
            <person name="Holder J."/>
            <person name="Sullivan T.D."/>
            <person name="Marty A.J."/>
            <person name="Carmen J.C."/>
            <person name="Chen Z."/>
            <person name="Ding L."/>
            <person name="Gujja S."/>
            <person name="Magrini V."/>
            <person name="Misas E."/>
            <person name="Mitreva M."/>
            <person name="Priest M."/>
            <person name="Saif S."/>
            <person name="Whiston E.A."/>
            <person name="Young S."/>
            <person name="Zeng Q."/>
            <person name="Goldman W.E."/>
            <person name="Mardis E.R."/>
            <person name="Taylor J.W."/>
            <person name="McEwen J.G."/>
            <person name="Clay O.K."/>
            <person name="Klein B.S."/>
            <person name="Cuomo C.A."/>
        </authorList>
    </citation>
    <scope>NUCLEOTIDE SEQUENCE [LARGE SCALE GENOMIC DNA]</scope>
    <source>
        <strain evidence="11">ER-3 / ATCC MYA-2586</strain>
    </source>
</reference>
<name>A0ABX2VS23_AJEDR</name>
<evidence type="ECO:0000313" key="11">
    <source>
        <dbReference type="Proteomes" id="UP000002039"/>
    </source>
</evidence>
<evidence type="ECO:0000256" key="7">
    <source>
        <dbReference type="SAM" id="MobiDB-lite"/>
    </source>
</evidence>
<dbReference type="RefSeq" id="XP_045279499.1">
    <property type="nucleotide sequence ID" value="XM_045425553.1"/>
</dbReference>
<dbReference type="GeneID" id="69031196"/>
<dbReference type="Pfam" id="PF10521">
    <property type="entry name" value="Tti2"/>
    <property type="match status" value="1"/>
</dbReference>
<comment type="similarity">
    <text evidence="1 6">Belongs to the tRNA nucleotidyltransferase/poly(A) polymerase family.</text>
</comment>
<dbReference type="Gene3D" id="3.30.460.10">
    <property type="entry name" value="Beta Polymerase, domain 2"/>
    <property type="match status" value="1"/>
</dbReference>
<dbReference type="SUPFAM" id="SSF81891">
    <property type="entry name" value="Poly A polymerase C-terminal region-like"/>
    <property type="match status" value="1"/>
</dbReference>
<comment type="similarity">
    <text evidence="5">Belongs to the TTI2 family.</text>
</comment>
<dbReference type="EMBL" id="EQ999973">
    <property type="protein sequence ID" value="OAS99771.1"/>
    <property type="molecule type" value="Genomic_DNA"/>
</dbReference>
<evidence type="ECO:0008006" key="12">
    <source>
        <dbReference type="Google" id="ProtNLM"/>
    </source>
</evidence>
<dbReference type="Gene3D" id="1.10.3090.10">
    <property type="entry name" value="cca-adding enzyme, domain 2"/>
    <property type="match status" value="1"/>
</dbReference>
<dbReference type="Pfam" id="PF01743">
    <property type="entry name" value="PolyA_pol"/>
    <property type="match status" value="1"/>
</dbReference>
<feature type="compositionally biased region" description="Low complexity" evidence="7">
    <location>
        <begin position="988"/>
        <end position="1001"/>
    </location>
</feature>
<organism evidence="10 11">
    <name type="scientific">Ajellomyces dermatitidis (strain ER-3 / ATCC MYA-2586)</name>
    <name type="common">Blastomyces dermatitidis</name>
    <dbReference type="NCBI Taxonomy" id="559297"/>
    <lineage>
        <taxon>Eukaryota</taxon>
        <taxon>Fungi</taxon>
        <taxon>Dikarya</taxon>
        <taxon>Ascomycota</taxon>
        <taxon>Pezizomycotina</taxon>
        <taxon>Eurotiomycetes</taxon>
        <taxon>Eurotiomycetidae</taxon>
        <taxon>Onygenales</taxon>
        <taxon>Ajellomycetaceae</taxon>
        <taxon>Blastomyces</taxon>
    </lineage>
</organism>
<dbReference type="Pfam" id="PF12627">
    <property type="entry name" value="PolyA_pol_RNAbd"/>
    <property type="match status" value="1"/>
</dbReference>
<feature type="domain" description="Poly A polymerase head" evidence="8">
    <location>
        <begin position="149"/>
        <end position="301"/>
    </location>
</feature>
<dbReference type="SUPFAM" id="SSF81301">
    <property type="entry name" value="Nucleotidyltransferase"/>
    <property type="match status" value="1"/>
</dbReference>
<dbReference type="CDD" id="cd05398">
    <property type="entry name" value="NT_ClassII-CCAase"/>
    <property type="match status" value="1"/>
</dbReference>
<evidence type="ECO:0000313" key="10">
    <source>
        <dbReference type="EMBL" id="OAS99771.1"/>
    </source>
</evidence>
<dbReference type="InterPro" id="IPR002646">
    <property type="entry name" value="PolA_pol_head_dom"/>
</dbReference>
<feature type="domain" description="tRNA nucleotidyltransferase/poly(A) polymerase RNA and SrmB- binding" evidence="9">
    <location>
        <begin position="328"/>
        <end position="387"/>
    </location>
</feature>
<evidence type="ECO:0000256" key="3">
    <source>
        <dbReference type="ARBA" id="ARBA00022741"/>
    </source>
</evidence>
<dbReference type="InterPro" id="IPR032828">
    <property type="entry name" value="PolyA_RNA-bd"/>
</dbReference>
<dbReference type="InterPro" id="IPR018870">
    <property type="entry name" value="Tti2"/>
</dbReference>
<evidence type="ECO:0000259" key="9">
    <source>
        <dbReference type="Pfam" id="PF12627"/>
    </source>
</evidence>
<evidence type="ECO:0000256" key="5">
    <source>
        <dbReference type="ARBA" id="ARBA00034736"/>
    </source>
</evidence>
<evidence type="ECO:0000259" key="8">
    <source>
        <dbReference type="Pfam" id="PF01743"/>
    </source>
</evidence>
<dbReference type="Proteomes" id="UP000002039">
    <property type="component" value="Unassembled WGS sequence"/>
</dbReference>
<evidence type="ECO:0000256" key="4">
    <source>
        <dbReference type="ARBA" id="ARBA00022884"/>
    </source>
</evidence>
<dbReference type="InterPro" id="IPR043519">
    <property type="entry name" value="NT_sf"/>
</dbReference>
<gene>
    <name evidence="10" type="ORF">BDCG_16304</name>
</gene>
<dbReference type="PANTHER" id="PTHR13734">
    <property type="entry name" value="TRNA-NUCLEOTIDYLTRANSFERASE"/>
    <property type="match status" value="1"/>
</dbReference>
<accession>A0ABX2VS23</accession>
<sequence>MTARLAQAILPCAQPTRRTLLTHSATRHIIGRYNQPSISWTGTKSVGFFQKLRCLTQPLRNPMSFREKSSLSPEERPSKRRRILGAFVKEDTQRAMTKDSTTSSTVPRITLTPIEQTLRLCLLDAVEFIQQRDKEDTQALPTDVEPLVLRFAGGWVRDKLLGVDSHDIDVAINCITGERFGEGLKEYLDTPGNLEKYKAFHSDPSIIDCIRIHKIEKNPEKSKHLETATTKIFGLEVDLVNLRKETYTDDSRNPQIEIGTPEEDALRRDATVNALFYNIHTDMIEDFTGKGLQDLENKIIRTPMAPFQTFKDDPLRVLRLIRFASRLGYSIDSDTEEAMKIEDIKAALKAKITQERIGVEMEKTLRGPDPLTALQRINRLGLYDTIFANHRDNAGVDTSSWERGYNALTLLLSESTGNIDESQKTREYVRDTLIRDENERYFAWFLTALAPWVTIADPVPPKPSKPTVPRATTVARDSLRADNKAASIISAASKNYQTIWDIKSSFLKNEIADTPSETRVKIGLFIRTLSHDWRLCFVLAMLLEVMRGQEADHVFHNYEKLLSYIENTNLLDVCSLRSPINGRDIINALGVKTGPWMSKAVDMVIEWQLRNPDEASKEAAINEYRIAACKSLKAVDDKANYHLDTSQIESDISLPDLWSEISANEPSQCEDLLLVEAVLRATRQPGLLQREDREAARFLTFWTARAVLPNEDVTVLWENAQLADNEDSKRSQPGTYKLARLKSSVGVSVLGLLNLISPIENLEDEDAIDVIASLAAFTCRKDPWTTERAFNESSTILQNYESCLGSGTRGELAAIQEDILRKKIKPLFSKTKTPAVTAAGRKNVHPLPQPRFDPSIFDPESKPWKLRDVYLITVLSWVIGRYSPSDKLALESQFPLLVPAILSLIDDETLSFKAKGCELLSKFLAPLEQSNSDILQRTNLDSVFQDALNPCLLSLPTITPEPESIHLLQYAYPALHAVIRTRFPSPLLQPTSTPLRPTQSRPKLDSESQKRVESLTNLLRHGILHSYHHTSNPRPIENTSISSYPYPRLSTLLLFQLPPVLSELGIHTTKHLQDLVPMISATLSNPFGTVFPPLLAAAVEATRMLVLNAWPRIWRWRAEILGGLCACWLHICDGLVDIGIGTGGDNGSGQKAELLQLQGGLKVVVAVVRIAIEECVGPAMEETGNEIGEQGGDKGGKGQVIDVDSEFGKLVQGDTRLSGLLIDNEYFDSKEG</sequence>
<evidence type="ECO:0000256" key="6">
    <source>
        <dbReference type="RuleBase" id="RU003953"/>
    </source>
</evidence>
<proteinExistence type="inferred from homology"/>
<keyword evidence="4 6" id="KW-0694">RNA-binding</keyword>
<keyword evidence="2 6" id="KW-0808">Transferase</keyword>
<protein>
    <recommendedName>
        <fullName evidence="12">Poly(A) polymerase</fullName>
    </recommendedName>
</protein>
<keyword evidence="3" id="KW-0547">Nucleotide-binding</keyword>
<feature type="region of interest" description="Disordered" evidence="7">
    <location>
        <begin position="988"/>
        <end position="1009"/>
    </location>
</feature>